<evidence type="ECO:0000256" key="15">
    <source>
        <dbReference type="PIRSR" id="PIRSR000724-1"/>
    </source>
</evidence>
<feature type="binding site" evidence="14 15">
    <location>
        <begin position="59"/>
        <end position="62"/>
    </location>
    <ligand>
        <name>substrate</name>
    </ligand>
</feature>
<dbReference type="AlphaFoldDB" id="A0AAT9IGR0"/>
<dbReference type="PIRSF" id="PIRSF000724">
    <property type="entry name" value="Pgk"/>
    <property type="match status" value="1"/>
</dbReference>
<keyword evidence="8 14" id="KW-0963">Cytoplasm</keyword>
<comment type="caution">
    <text evidence="14">Lacks conserved residue(s) required for the propagation of feature annotation.</text>
</comment>
<comment type="subunit">
    <text evidence="5 14">Monomer.</text>
</comment>
<keyword evidence="10 14" id="KW-0547">Nucleotide-binding</keyword>
<evidence type="ECO:0000256" key="16">
    <source>
        <dbReference type="PIRSR" id="PIRSR000724-2"/>
    </source>
</evidence>
<protein>
    <recommendedName>
        <fullName evidence="7 14">Phosphoglycerate kinase</fullName>
        <ecNumber evidence="6 14">2.7.2.3</ecNumber>
    </recommendedName>
</protein>
<evidence type="ECO:0000256" key="2">
    <source>
        <dbReference type="ARBA" id="ARBA00004496"/>
    </source>
</evidence>
<dbReference type="PRINTS" id="PR00477">
    <property type="entry name" value="PHGLYCKINASE"/>
</dbReference>
<feature type="binding site" evidence="14">
    <location>
        <position position="36"/>
    </location>
    <ligand>
        <name>substrate</name>
    </ligand>
</feature>
<dbReference type="FunFam" id="3.40.50.1260:FF:000001">
    <property type="entry name" value="Phosphoglycerate kinase"/>
    <property type="match status" value="1"/>
</dbReference>
<dbReference type="RefSeq" id="WP_367680884.1">
    <property type="nucleotide sequence ID" value="NZ_OZ060371.1"/>
</dbReference>
<evidence type="ECO:0000256" key="13">
    <source>
        <dbReference type="ARBA" id="ARBA00023152"/>
    </source>
</evidence>
<dbReference type="PANTHER" id="PTHR11406:SF23">
    <property type="entry name" value="PHOSPHOGLYCERATE KINASE 1, CHLOROPLASTIC-RELATED"/>
    <property type="match status" value="1"/>
</dbReference>
<feature type="binding site" evidence="15">
    <location>
        <position position="115"/>
    </location>
    <ligand>
        <name>(2R)-3-phosphoglycerate</name>
        <dbReference type="ChEBI" id="CHEBI:58272"/>
    </ligand>
</feature>
<dbReference type="GO" id="GO:0004618">
    <property type="term" value="F:phosphoglycerate kinase activity"/>
    <property type="evidence" value="ECO:0007669"/>
    <property type="project" value="UniProtKB-UniRule"/>
</dbReference>
<name>A0AAT9IGR0_9GAMM</name>
<evidence type="ECO:0000256" key="6">
    <source>
        <dbReference type="ARBA" id="ARBA00013061"/>
    </source>
</evidence>
<comment type="subcellular location">
    <subcellularLocation>
        <location evidence="2 14">Cytoplasm</location>
    </subcellularLocation>
</comment>
<feature type="binding site" evidence="14 16">
    <location>
        <begin position="341"/>
        <end position="344"/>
    </location>
    <ligand>
        <name>ATP</name>
        <dbReference type="ChEBI" id="CHEBI:30616"/>
    </ligand>
</feature>
<dbReference type="GO" id="GO:0043531">
    <property type="term" value="F:ADP binding"/>
    <property type="evidence" value="ECO:0007669"/>
    <property type="project" value="TreeGrafter"/>
</dbReference>
<evidence type="ECO:0000256" key="4">
    <source>
        <dbReference type="ARBA" id="ARBA00008982"/>
    </source>
</evidence>
<dbReference type="GO" id="GO:0006096">
    <property type="term" value="P:glycolytic process"/>
    <property type="evidence" value="ECO:0007669"/>
    <property type="project" value="UniProtKB-UniRule"/>
</dbReference>
<evidence type="ECO:0000256" key="12">
    <source>
        <dbReference type="ARBA" id="ARBA00022840"/>
    </source>
</evidence>
<feature type="binding site" evidence="14">
    <location>
        <position position="148"/>
    </location>
    <ligand>
        <name>substrate</name>
    </ligand>
</feature>
<evidence type="ECO:0000313" key="18">
    <source>
        <dbReference type="EMBL" id="CAL4043601.1"/>
    </source>
</evidence>
<dbReference type="EMBL" id="OZ060371">
    <property type="protein sequence ID" value="CAL4043601.1"/>
    <property type="molecule type" value="Genomic_DNA"/>
</dbReference>
<dbReference type="Gene3D" id="3.40.50.1260">
    <property type="entry name" value="Phosphoglycerate kinase, N-terminal domain"/>
    <property type="match status" value="2"/>
</dbReference>
<dbReference type="PANTHER" id="PTHR11406">
    <property type="entry name" value="PHOSPHOGLYCERATE KINASE"/>
    <property type="match status" value="1"/>
</dbReference>
<dbReference type="GO" id="GO:0006094">
    <property type="term" value="P:gluconeogenesis"/>
    <property type="evidence" value="ECO:0007669"/>
    <property type="project" value="TreeGrafter"/>
</dbReference>
<comment type="similarity">
    <text evidence="4 14 17">Belongs to the phosphoglycerate kinase family.</text>
</comment>
<evidence type="ECO:0000256" key="11">
    <source>
        <dbReference type="ARBA" id="ARBA00022777"/>
    </source>
</evidence>
<dbReference type="EC" id="2.7.2.3" evidence="6 14"/>
<dbReference type="Pfam" id="PF00162">
    <property type="entry name" value="PGK"/>
    <property type="match status" value="1"/>
</dbReference>
<evidence type="ECO:0000256" key="9">
    <source>
        <dbReference type="ARBA" id="ARBA00022679"/>
    </source>
</evidence>
<comment type="pathway">
    <text evidence="3 14">Carbohydrate degradation; glycolysis; pyruvate from D-glyceraldehyde 3-phosphate: step 2/5.</text>
</comment>
<evidence type="ECO:0000256" key="8">
    <source>
        <dbReference type="ARBA" id="ARBA00022490"/>
    </source>
</evidence>
<evidence type="ECO:0000256" key="5">
    <source>
        <dbReference type="ARBA" id="ARBA00011245"/>
    </source>
</evidence>
<dbReference type="PROSITE" id="PS00111">
    <property type="entry name" value="PGLYCERATE_KINASE"/>
    <property type="match status" value="1"/>
</dbReference>
<keyword evidence="11 14" id="KW-0418">Kinase</keyword>
<dbReference type="GO" id="GO:0005829">
    <property type="term" value="C:cytosol"/>
    <property type="evidence" value="ECO:0007669"/>
    <property type="project" value="TreeGrafter"/>
</dbReference>
<reference evidence="18" key="1">
    <citation type="submission" date="2024-06" db="EMBL/GenBank/DDBJ databases">
        <authorList>
            <person name="Manzano-Marin A."/>
            <person name="Manzano-Marin A."/>
            <person name="Alejandro Manzano Marin A."/>
        </authorList>
    </citation>
    <scope>NUCLEOTIDE SEQUENCE</scope>
    <source>
        <strain evidence="18">Ancorni-2928</strain>
    </source>
</reference>
<dbReference type="GO" id="GO:0005524">
    <property type="term" value="F:ATP binding"/>
    <property type="evidence" value="ECO:0007669"/>
    <property type="project" value="UniProtKB-KW"/>
</dbReference>
<feature type="binding site" evidence="15">
    <location>
        <position position="148"/>
    </location>
    <ligand>
        <name>(2R)-3-phosphoglycerate</name>
        <dbReference type="ChEBI" id="CHEBI:58272"/>
    </ligand>
</feature>
<dbReference type="FunFam" id="3.40.50.1260:FF:000002">
    <property type="entry name" value="Phosphoglycerate kinase"/>
    <property type="match status" value="1"/>
</dbReference>
<evidence type="ECO:0000256" key="3">
    <source>
        <dbReference type="ARBA" id="ARBA00004838"/>
    </source>
</evidence>
<evidence type="ECO:0000256" key="14">
    <source>
        <dbReference type="HAMAP-Rule" id="MF_00145"/>
    </source>
</evidence>
<evidence type="ECO:0000256" key="7">
    <source>
        <dbReference type="ARBA" id="ARBA00016471"/>
    </source>
</evidence>
<comment type="catalytic activity">
    <reaction evidence="1 14 17">
        <text>(2R)-3-phosphoglycerate + ATP = (2R)-3-phospho-glyceroyl phosphate + ADP</text>
        <dbReference type="Rhea" id="RHEA:14801"/>
        <dbReference type="ChEBI" id="CHEBI:30616"/>
        <dbReference type="ChEBI" id="CHEBI:57604"/>
        <dbReference type="ChEBI" id="CHEBI:58272"/>
        <dbReference type="ChEBI" id="CHEBI:456216"/>
        <dbReference type="EC" id="2.7.2.3"/>
    </reaction>
</comment>
<keyword evidence="12 14" id="KW-0067">ATP-binding</keyword>
<dbReference type="HAMAP" id="MF_00145">
    <property type="entry name" value="Phosphoglyc_kinase"/>
    <property type="match status" value="1"/>
</dbReference>
<accession>A0AAT9IGR0</accession>
<dbReference type="InterPro" id="IPR015911">
    <property type="entry name" value="Phosphoglycerate_kinase_CS"/>
</dbReference>
<feature type="binding site" evidence="14">
    <location>
        <position position="115"/>
    </location>
    <ligand>
        <name>substrate</name>
    </ligand>
</feature>
<dbReference type="InterPro" id="IPR036043">
    <property type="entry name" value="Phosphoglycerate_kinase_sf"/>
</dbReference>
<feature type="binding site" evidence="14 16">
    <location>
        <position position="199"/>
    </location>
    <ligand>
        <name>ATP</name>
        <dbReference type="ChEBI" id="CHEBI:30616"/>
    </ligand>
</feature>
<feature type="binding site" evidence="14 15">
    <location>
        <begin position="21"/>
        <end position="23"/>
    </location>
    <ligand>
        <name>substrate</name>
    </ligand>
</feature>
<sequence length="390" mass="43754">MEYIDIKTLNLNNKRVLIRSDLNVPMKDNKIISTARIKASMSTILHCLKNNAKVLVMSHLGRPKEGEYNKKLSLFPIFQYFKKKITFTKVHFIKNYLNSNIQLTNGELYILENVRFNIGENKNDINLSKKYSKLCDIFVMDAFGSIHRTQSSTVGVAQYAAISCAGILLKYEITSLEKILKKPKRPMISIIGGSKVSTKFNMLHHLLHISDIVIVGGGIANTFLAINNHIGKSLHEKEFIKEASMLYKKFNIVIPVDSRVSKEFNEHALPTIKLVSNIQKNEEIMDIGPKSENIIQNIIKSAKTILWNGPVGVFEFKNFSYGTKTLAHSIANSNAFSIAGGGDTISAIDIFKIRNKISYISTGGGSFLKYLEGKLLPGIKFLHKKDVISN</sequence>
<evidence type="ECO:0000256" key="1">
    <source>
        <dbReference type="ARBA" id="ARBA00000642"/>
    </source>
</evidence>
<dbReference type="SUPFAM" id="SSF53748">
    <property type="entry name" value="Phosphoglycerate kinase"/>
    <property type="match status" value="1"/>
</dbReference>
<evidence type="ECO:0000256" key="10">
    <source>
        <dbReference type="ARBA" id="ARBA00022741"/>
    </source>
</evidence>
<keyword evidence="9 14" id="KW-0808">Transferase</keyword>
<feature type="binding site" evidence="15">
    <location>
        <position position="36"/>
    </location>
    <ligand>
        <name>(2R)-3-phosphoglycerate</name>
        <dbReference type="ChEBI" id="CHEBI:58272"/>
    </ligand>
</feature>
<proteinExistence type="inferred from homology"/>
<gene>
    <name evidence="14 18" type="primary">pgk</name>
    <name evidence="18" type="ORF">BUANCORI2928_349</name>
</gene>
<dbReference type="InterPro" id="IPR015824">
    <property type="entry name" value="Phosphoglycerate_kinase_N"/>
</dbReference>
<evidence type="ECO:0000256" key="17">
    <source>
        <dbReference type="RuleBase" id="RU000532"/>
    </source>
</evidence>
<keyword evidence="13 14" id="KW-0324">Glycolysis</keyword>
<feature type="binding site" evidence="14 16">
    <location>
        <position position="315"/>
    </location>
    <ligand>
        <name>ATP</name>
        <dbReference type="ChEBI" id="CHEBI:30616"/>
    </ligand>
</feature>
<dbReference type="InterPro" id="IPR001576">
    <property type="entry name" value="Phosphoglycerate_kinase"/>
</dbReference>
<organism evidence="18">
    <name type="scientific">Buchnera aphidicola</name>
    <name type="common">Anoecia corni</name>
    <dbReference type="NCBI Taxonomy" id="2994477"/>
    <lineage>
        <taxon>Bacteria</taxon>
        <taxon>Pseudomonadati</taxon>
        <taxon>Pseudomonadota</taxon>
        <taxon>Gammaproteobacteria</taxon>
        <taxon>Enterobacterales</taxon>
        <taxon>Erwiniaceae</taxon>
        <taxon>Buchnera</taxon>
    </lineage>
</organism>